<evidence type="ECO:0000313" key="9">
    <source>
        <dbReference type="Proteomes" id="UP000829291"/>
    </source>
</evidence>
<comment type="subcellular location">
    <subcellularLocation>
        <location evidence="1">Cytoplasm</location>
        <location evidence="1">Cytoskeleton</location>
    </subcellularLocation>
</comment>
<keyword evidence="3" id="KW-0963">Cytoplasm</keyword>
<reference evidence="10" key="1">
    <citation type="submission" date="2025-08" db="UniProtKB">
        <authorList>
            <consortium name="RefSeq"/>
        </authorList>
    </citation>
    <scope>IDENTIFICATION</scope>
    <source>
        <tissue evidence="10">Thorax and Abdomen</tissue>
    </source>
</reference>
<dbReference type="RefSeq" id="XP_046585815.1">
    <property type="nucleotide sequence ID" value="XM_046729859.1"/>
</dbReference>
<keyword evidence="9" id="KW-1185">Reference proteome</keyword>
<dbReference type="GeneID" id="107224882"/>
<dbReference type="PANTHER" id="PTHR16056">
    <property type="entry name" value="REGULATOR OF MICROTUBULE DYNAMICS PROTEIN"/>
    <property type="match status" value="1"/>
</dbReference>
<dbReference type="Pfam" id="PF21033">
    <property type="entry name" value="RMD1-3"/>
    <property type="match status" value="1"/>
</dbReference>
<keyword evidence="5" id="KW-0802">TPR repeat</keyword>
<sequence length="305" mass="35127">MMQLQRIFYRFVSSAGSFRNVIPVTSRRSITALFKLITTGRWSRETLVLTPFTTMGIFGFIKSKEDDKDLKVTSQKILLAKADALFDQSQYKQIYEMLNHYRDSGDVEILWRLCRALYNMSKTASEVEAKKMIYEGYDLAVAALAIDENHHAVHKWMAIFLDAKSGHEGMKARITQLATVKNHMLRASELNPKDATTLYMLGSWCYQISDLAWYQRKIAAAIFGEPPQSSFEEASRYFEAAEKMSPNFYSHNLLMLGKTHLKLNRREEAIKFLKMASEYEARNDDDHEAKKQALKLLNDLGFKTS</sequence>
<organism evidence="9 10">
    <name type="scientific">Neodiprion lecontei</name>
    <name type="common">Redheaded pine sawfly</name>
    <dbReference type="NCBI Taxonomy" id="441921"/>
    <lineage>
        <taxon>Eukaryota</taxon>
        <taxon>Metazoa</taxon>
        <taxon>Ecdysozoa</taxon>
        <taxon>Arthropoda</taxon>
        <taxon>Hexapoda</taxon>
        <taxon>Insecta</taxon>
        <taxon>Pterygota</taxon>
        <taxon>Neoptera</taxon>
        <taxon>Endopterygota</taxon>
        <taxon>Hymenoptera</taxon>
        <taxon>Tenthredinoidea</taxon>
        <taxon>Diprionidae</taxon>
        <taxon>Diprioninae</taxon>
        <taxon>Neodiprion</taxon>
    </lineage>
</organism>
<evidence type="ECO:0000256" key="7">
    <source>
        <dbReference type="ARBA" id="ARBA00039966"/>
    </source>
</evidence>
<keyword evidence="6" id="KW-0206">Cytoskeleton</keyword>
<evidence type="ECO:0000256" key="5">
    <source>
        <dbReference type="ARBA" id="ARBA00022803"/>
    </source>
</evidence>
<dbReference type="InterPro" id="IPR049039">
    <property type="entry name" value="RMD1-3_a_helical_rpt"/>
</dbReference>
<comment type="subunit">
    <text evidence="2">Interacts with microtubules.</text>
</comment>
<gene>
    <name evidence="10" type="primary">LOC107224882</name>
</gene>
<evidence type="ECO:0000256" key="6">
    <source>
        <dbReference type="ARBA" id="ARBA00023212"/>
    </source>
</evidence>
<dbReference type="Gene3D" id="1.25.40.10">
    <property type="entry name" value="Tetratricopeptide repeat domain"/>
    <property type="match status" value="1"/>
</dbReference>
<name>A0ABM3FCS1_NEOLC</name>
<proteinExistence type="predicted"/>
<evidence type="ECO:0000256" key="2">
    <source>
        <dbReference type="ARBA" id="ARBA00011375"/>
    </source>
</evidence>
<dbReference type="PANTHER" id="PTHR16056:SF16">
    <property type="entry name" value="REGULATOR OF MICROTUBULE DYNAMICS PROTEIN 1"/>
    <property type="match status" value="1"/>
</dbReference>
<accession>A0ABM3FCS1</accession>
<dbReference type="InterPro" id="IPR011990">
    <property type="entry name" value="TPR-like_helical_dom_sf"/>
</dbReference>
<evidence type="ECO:0000313" key="10">
    <source>
        <dbReference type="RefSeq" id="XP_046585815.1"/>
    </source>
</evidence>
<dbReference type="SUPFAM" id="SSF48452">
    <property type="entry name" value="TPR-like"/>
    <property type="match status" value="1"/>
</dbReference>
<evidence type="ECO:0000256" key="3">
    <source>
        <dbReference type="ARBA" id="ARBA00022490"/>
    </source>
</evidence>
<evidence type="ECO:0000256" key="4">
    <source>
        <dbReference type="ARBA" id="ARBA00022737"/>
    </source>
</evidence>
<evidence type="ECO:0000256" key="8">
    <source>
        <dbReference type="ARBA" id="ARBA00041958"/>
    </source>
</evidence>
<evidence type="ECO:0000256" key="1">
    <source>
        <dbReference type="ARBA" id="ARBA00004245"/>
    </source>
</evidence>
<protein>
    <recommendedName>
        <fullName evidence="7">Regulator of microtubule dynamics protein 1</fullName>
    </recommendedName>
    <alternativeName>
        <fullName evidence="8">Protein FAM82B</fullName>
    </alternativeName>
</protein>
<keyword evidence="4" id="KW-0677">Repeat</keyword>
<dbReference type="Proteomes" id="UP000829291">
    <property type="component" value="Chromosome 1"/>
</dbReference>